<comment type="caution">
    <text evidence="1">The sequence shown here is derived from an EMBL/GenBank/DDBJ whole genome shotgun (WGS) entry which is preliminary data.</text>
</comment>
<name>A0A0F9CV42_9ZZZZ</name>
<dbReference type="EMBL" id="LAZR01042442">
    <property type="protein sequence ID" value="KKL09526.1"/>
    <property type="molecule type" value="Genomic_DNA"/>
</dbReference>
<evidence type="ECO:0000313" key="1">
    <source>
        <dbReference type="EMBL" id="KKL09526.1"/>
    </source>
</evidence>
<protein>
    <submittedName>
        <fullName evidence="1">Uncharacterized protein</fullName>
    </submittedName>
</protein>
<accession>A0A0F9CV42</accession>
<gene>
    <name evidence="1" type="ORF">LCGC14_2564940</name>
</gene>
<reference evidence="1" key="1">
    <citation type="journal article" date="2015" name="Nature">
        <title>Complex archaea that bridge the gap between prokaryotes and eukaryotes.</title>
        <authorList>
            <person name="Spang A."/>
            <person name="Saw J.H."/>
            <person name="Jorgensen S.L."/>
            <person name="Zaremba-Niedzwiedzka K."/>
            <person name="Martijn J."/>
            <person name="Lind A.E."/>
            <person name="van Eijk R."/>
            <person name="Schleper C."/>
            <person name="Guy L."/>
            <person name="Ettema T.J."/>
        </authorList>
    </citation>
    <scope>NUCLEOTIDE SEQUENCE</scope>
</reference>
<organism evidence="1">
    <name type="scientific">marine sediment metagenome</name>
    <dbReference type="NCBI Taxonomy" id="412755"/>
    <lineage>
        <taxon>unclassified sequences</taxon>
        <taxon>metagenomes</taxon>
        <taxon>ecological metagenomes</taxon>
    </lineage>
</organism>
<feature type="non-terminal residue" evidence="1">
    <location>
        <position position="34"/>
    </location>
</feature>
<proteinExistence type="predicted"/>
<sequence>MTTDNALRIIDAELKRWGYSMTRLPKHFTLETCL</sequence>
<dbReference type="AlphaFoldDB" id="A0A0F9CV42"/>